<proteinExistence type="predicted"/>
<name>A0A9W6WG62_CANBO</name>
<comment type="caution">
    <text evidence="2">The sequence shown here is derived from an EMBL/GenBank/DDBJ whole genome shotgun (WGS) entry which is preliminary data.</text>
</comment>
<keyword evidence="1" id="KW-0472">Membrane</keyword>
<dbReference type="Proteomes" id="UP001165120">
    <property type="component" value="Unassembled WGS sequence"/>
</dbReference>
<evidence type="ECO:0000313" key="3">
    <source>
        <dbReference type="Proteomes" id="UP001165120"/>
    </source>
</evidence>
<keyword evidence="3" id="KW-1185">Reference proteome</keyword>
<evidence type="ECO:0000256" key="1">
    <source>
        <dbReference type="SAM" id="Phobius"/>
    </source>
</evidence>
<keyword evidence="1" id="KW-0812">Transmembrane</keyword>
<feature type="transmembrane region" description="Helical" evidence="1">
    <location>
        <begin position="142"/>
        <end position="162"/>
    </location>
</feature>
<gene>
    <name evidence="2" type="ORF">Cboi02_000250500</name>
</gene>
<evidence type="ECO:0000313" key="2">
    <source>
        <dbReference type="EMBL" id="GME69703.1"/>
    </source>
</evidence>
<keyword evidence="1" id="KW-1133">Transmembrane helix</keyword>
<reference evidence="2" key="1">
    <citation type="submission" date="2023-04" db="EMBL/GenBank/DDBJ databases">
        <title>Candida boidinii NBRC 10035.</title>
        <authorList>
            <person name="Ichikawa N."/>
            <person name="Sato H."/>
            <person name="Tonouchi N."/>
        </authorList>
    </citation>
    <scope>NUCLEOTIDE SEQUENCE</scope>
    <source>
        <strain evidence="2">NBRC 10035</strain>
    </source>
</reference>
<protein>
    <submittedName>
        <fullName evidence="2">Unnamed protein product</fullName>
    </submittedName>
</protein>
<sequence length="217" mass="24156">MSENQQIEVSKAEKFYLPQPFWPAPGLKKNGVYTPVDTLGETGKVVFFSGLFLGGMHIRRLIQRRRGSARPGTAHYLNMFDLEKRHFISIPLALGTYTFISNAYANVYEEKKPLNEFVAGAAATFIATIFKPSMKASKRFGVSFGIGAIFAAFTWAGGAYLAENSLNSMRRDGKVNNQTDAQDIDAERKQGFWEVVYRRPLSQTISELGEGRGIGKL</sequence>
<dbReference type="EMBL" id="BSXN01000755">
    <property type="protein sequence ID" value="GME69703.1"/>
    <property type="molecule type" value="Genomic_DNA"/>
</dbReference>
<organism evidence="2 3">
    <name type="scientific">Candida boidinii</name>
    <name type="common">Yeast</name>
    <dbReference type="NCBI Taxonomy" id="5477"/>
    <lineage>
        <taxon>Eukaryota</taxon>
        <taxon>Fungi</taxon>
        <taxon>Dikarya</taxon>
        <taxon>Ascomycota</taxon>
        <taxon>Saccharomycotina</taxon>
        <taxon>Pichiomycetes</taxon>
        <taxon>Pichiales</taxon>
        <taxon>Pichiaceae</taxon>
        <taxon>Ogataea</taxon>
        <taxon>Ogataea/Candida clade</taxon>
    </lineage>
</organism>
<feature type="transmembrane region" description="Helical" evidence="1">
    <location>
        <begin position="113"/>
        <end position="130"/>
    </location>
</feature>
<feature type="transmembrane region" description="Helical" evidence="1">
    <location>
        <begin position="87"/>
        <end position="107"/>
    </location>
</feature>
<accession>A0A9W6WG62</accession>
<dbReference type="AlphaFoldDB" id="A0A9W6WG62"/>
<dbReference type="OrthoDB" id="1913277at2759"/>